<dbReference type="AlphaFoldDB" id="A0A7Y9UQ49"/>
<keyword evidence="2" id="KW-1185">Reference proteome</keyword>
<proteinExistence type="predicted"/>
<gene>
    <name evidence="1" type="ORF">BJ980_003221</name>
</gene>
<evidence type="ECO:0000313" key="1">
    <source>
        <dbReference type="EMBL" id="NYG60298.1"/>
    </source>
</evidence>
<sequence length="564" mass="62879">MTQQRLVDAISDQYVESYAKLDPITATYLGITGHDDKLTDLSPDGFAEREGLTRKSLADARDAAPADEREQVARDAFLERLGLDVESIDAGLNRSDFSVISSGLHEIRQVFDLMPTEGEEAWSNINARIAGVPRALQDYRITLSEEANKGNVSAARQYAEVAAQVRKWTGEEGSAGDFFTNLAKGTDAEGTLKDELATNARAATRALADFGMFLEDEMEPRGRQNEAVGREHYALASRQFLGATVDLEQTYAWGWDELQRLNDEMVSTSDLIVPGSSIDEAVAALDADPARRIEGREPFRDWMQQLADRAIAELADVHFDIPEPIRRIECMLAPTNDGGIYYTGPSEDFERPGRMWWSVPDGIDSFSPWREVTTVFHEGVPGHHLQVAQTAYRKESLNRWQRLMCWVSGHGEGWALYAERLMEDLGYLEDPADRLGMLDGQSFRAARVIIDIGMHLELTIPDNTLGLNGTAFHPGETWTPALGLEFMRLHCRMDDPTIVFEVNRYLGWPGQAPSYKVGERIWLEARDDAKARKGADFDLKAFHRAALDLGSLGLDPLTAALARI</sequence>
<dbReference type="Pfam" id="PF05960">
    <property type="entry name" value="DUF885"/>
    <property type="match status" value="1"/>
</dbReference>
<dbReference type="PANTHER" id="PTHR33361">
    <property type="entry name" value="GLR0591 PROTEIN"/>
    <property type="match status" value="1"/>
</dbReference>
<protein>
    <submittedName>
        <fullName evidence="1">Uncharacterized protein (DUF885 family)</fullName>
    </submittedName>
</protein>
<dbReference type="Proteomes" id="UP000540656">
    <property type="component" value="Unassembled WGS sequence"/>
</dbReference>
<accession>A0A7Y9UQ49</accession>
<dbReference type="RefSeq" id="WP_179503240.1">
    <property type="nucleotide sequence ID" value="NZ_JACCAA010000001.1"/>
</dbReference>
<reference evidence="1 2" key="1">
    <citation type="submission" date="2020-07" db="EMBL/GenBank/DDBJ databases">
        <title>Sequencing the genomes of 1000 actinobacteria strains.</title>
        <authorList>
            <person name="Klenk H.-P."/>
        </authorList>
    </citation>
    <scope>NUCLEOTIDE SEQUENCE [LARGE SCALE GENOMIC DNA]</scope>
    <source>
        <strain evidence="1 2">DSM 23819</strain>
    </source>
</reference>
<dbReference type="EMBL" id="JACCAA010000001">
    <property type="protein sequence ID" value="NYG60298.1"/>
    <property type="molecule type" value="Genomic_DNA"/>
</dbReference>
<evidence type="ECO:0000313" key="2">
    <source>
        <dbReference type="Proteomes" id="UP000540656"/>
    </source>
</evidence>
<organism evidence="1 2">
    <name type="scientific">Nocardioides daedukensis</name>
    <dbReference type="NCBI Taxonomy" id="634462"/>
    <lineage>
        <taxon>Bacteria</taxon>
        <taxon>Bacillati</taxon>
        <taxon>Actinomycetota</taxon>
        <taxon>Actinomycetes</taxon>
        <taxon>Propionibacteriales</taxon>
        <taxon>Nocardioidaceae</taxon>
        <taxon>Nocardioides</taxon>
    </lineage>
</organism>
<comment type="caution">
    <text evidence="1">The sequence shown here is derived from an EMBL/GenBank/DDBJ whole genome shotgun (WGS) entry which is preliminary data.</text>
</comment>
<dbReference type="PANTHER" id="PTHR33361:SF2">
    <property type="entry name" value="DUF885 DOMAIN-CONTAINING PROTEIN"/>
    <property type="match status" value="1"/>
</dbReference>
<dbReference type="InterPro" id="IPR010281">
    <property type="entry name" value="DUF885"/>
</dbReference>
<name>A0A7Y9UQ49_9ACTN</name>